<organism evidence="3">
    <name type="scientific">Trypanosoma vivax (strain Y486)</name>
    <dbReference type="NCBI Taxonomy" id="1055687"/>
    <lineage>
        <taxon>Eukaryota</taxon>
        <taxon>Discoba</taxon>
        <taxon>Euglenozoa</taxon>
        <taxon>Kinetoplastea</taxon>
        <taxon>Metakinetoplastina</taxon>
        <taxon>Trypanosomatida</taxon>
        <taxon>Trypanosomatidae</taxon>
        <taxon>Trypanosoma</taxon>
        <taxon>Duttonella</taxon>
    </lineage>
</organism>
<dbReference type="AlphaFoldDB" id="G0U3U7"/>
<feature type="transmembrane region" description="Helical" evidence="1">
    <location>
        <begin position="473"/>
        <end position="498"/>
    </location>
</feature>
<name>G0U3U7_TRYVY</name>
<feature type="signal peptide" evidence="2">
    <location>
        <begin position="1"/>
        <end position="21"/>
    </location>
</feature>
<evidence type="ECO:0000256" key="2">
    <source>
        <dbReference type="SAM" id="SignalP"/>
    </source>
</evidence>
<feature type="non-terminal residue" evidence="3">
    <location>
        <position position="545"/>
    </location>
</feature>
<keyword evidence="1" id="KW-0812">Transmembrane</keyword>
<feature type="transmembrane region" description="Helical" evidence="1">
    <location>
        <begin position="518"/>
        <end position="541"/>
    </location>
</feature>
<sequence length="545" mass="58662">MPLACPAFNVWWSSILLSTLELPFLERRFVVADIRNVTCEKIEIGSGAVVANSSTWRLGIRQPINVACSSIVGIGVATFNVSLDLTVDPSEISFETGSDEQCWITRHFSEACSVNAKINTLSAVPRDSFMDKVLDVVRRVVNGNLGSLVCGVGLSSFEDALLNNTVIPPKPLPAPVNGSTPVGSAAVVQGLLTAVQNMSPVTGFQLNASVESNTTLNFKARLIQDVNYTFGPIEQQGTTMQSVLKVLNILSATLIPGSYVDKMLKRGRIFFNGSLAANLPKNLSVSVDVSLIDLRCDESNRSCTLPCKGDIAVQNIRSQGKGEWSTLFTNYVGPLTAPFANEILSAVTLPLCSEGEERFILPEWAPDAQNIPPVALCIGGAVGAVIILVFGIILTAYRSRRTMVEASAESVPVVPHVTITEQSALLFLTVASALCLLWSNSTTMAALAVGGTSNFVVFSLVETAKLFWKSSHLIAVLTTYVTVHPYLVLFCILVHLLILQRSSRLLRMVCHSTKISFVYVFALVIMGTGLEVAGVVSLKIFPGMY</sequence>
<feature type="transmembrane region" description="Helical" evidence="1">
    <location>
        <begin position="445"/>
        <end position="461"/>
    </location>
</feature>
<keyword evidence="1" id="KW-0472">Membrane</keyword>
<feature type="chain" id="PRO_5003409850" evidence="2">
    <location>
        <begin position="22"/>
        <end position="545"/>
    </location>
</feature>
<dbReference type="EMBL" id="HE573025">
    <property type="protein sequence ID" value="CCC50187.1"/>
    <property type="molecule type" value="Genomic_DNA"/>
</dbReference>
<dbReference type="VEuPathDB" id="TriTrypDB:TvY486_0900100"/>
<proteinExistence type="predicted"/>
<gene>
    <name evidence="3" type="ORF">TVY486_0900100</name>
</gene>
<protein>
    <submittedName>
        <fullName evidence="3">Uncharacterized protein</fullName>
    </submittedName>
</protein>
<evidence type="ECO:0000313" key="3">
    <source>
        <dbReference type="EMBL" id="CCC50187.1"/>
    </source>
</evidence>
<keyword evidence="2" id="KW-0732">Signal</keyword>
<accession>G0U3U7</accession>
<feature type="transmembrane region" description="Helical" evidence="1">
    <location>
        <begin position="373"/>
        <end position="397"/>
    </location>
</feature>
<evidence type="ECO:0000256" key="1">
    <source>
        <dbReference type="SAM" id="Phobius"/>
    </source>
</evidence>
<reference evidence="3" key="1">
    <citation type="journal article" date="2012" name="Proc. Natl. Acad. Sci. U.S.A.">
        <title>Antigenic diversity is generated by distinct evolutionary mechanisms in African trypanosome species.</title>
        <authorList>
            <person name="Jackson A.P."/>
            <person name="Berry A."/>
            <person name="Aslett M."/>
            <person name="Allison H.C."/>
            <person name="Burton P."/>
            <person name="Vavrova-Anderson J."/>
            <person name="Brown R."/>
            <person name="Browne H."/>
            <person name="Corton N."/>
            <person name="Hauser H."/>
            <person name="Gamble J."/>
            <person name="Gilderthorp R."/>
            <person name="Marcello L."/>
            <person name="McQuillan J."/>
            <person name="Otto T.D."/>
            <person name="Quail M.A."/>
            <person name="Sanders M.J."/>
            <person name="van Tonder A."/>
            <person name="Ginger M.L."/>
            <person name="Field M.C."/>
            <person name="Barry J.D."/>
            <person name="Hertz-Fowler C."/>
            <person name="Berriman M."/>
        </authorList>
    </citation>
    <scope>NUCLEOTIDE SEQUENCE</scope>
    <source>
        <strain evidence="3">Y486</strain>
    </source>
</reference>
<keyword evidence="1" id="KW-1133">Transmembrane helix</keyword>